<keyword evidence="5" id="KW-0460">Magnesium</keyword>
<dbReference type="SUPFAM" id="SSF56655">
    <property type="entry name" value="Carbohydrate phosphatase"/>
    <property type="match status" value="1"/>
</dbReference>
<dbReference type="PROSITE" id="PS00629">
    <property type="entry name" value="IMP_1"/>
    <property type="match status" value="1"/>
</dbReference>
<dbReference type="PROSITE" id="PS00630">
    <property type="entry name" value="IMP_2"/>
    <property type="match status" value="1"/>
</dbReference>
<gene>
    <name evidence="7" type="ORF">LRS13_02205</name>
</gene>
<evidence type="ECO:0000256" key="1">
    <source>
        <dbReference type="ARBA" id="ARBA00001033"/>
    </source>
</evidence>
<dbReference type="RefSeq" id="WP_353864853.1">
    <property type="nucleotide sequence ID" value="NZ_CP088295.1"/>
</dbReference>
<dbReference type="EC" id="3.1.3.25" evidence="2"/>
<dbReference type="PRINTS" id="PR00377">
    <property type="entry name" value="IMPHPHTASES"/>
</dbReference>
<dbReference type="Gene3D" id="3.30.540.10">
    <property type="entry name" value="Fructose-1,6-Bisphosphatase, subunit A, domain 1"/>
    <property type="match status" value="1"/>
</dbReference>
<proteinExistence type="predicted"/>
<reference evidence="8" key="1">
    <citation type="submission" date="2021-11" db="EMBL/GenBank/DDBJ databases">
        <title>Cultivation dependent microbiological survey of springs from the worlds oldest radium mine currently devoted to the extraction of radon-saturated water.</title>
        <authorList>
            <person name="Kapinusova G."/>
            <person name="Smrhova T."/>
            <person name="Strejcek M."/>
            <person name="Suman J."/>
            <person name="Jani K."/>
            <person name="Pajer P."/>
            <person name="Uhlik O."/>
        </authorList>
    </citation>
    <scope>NUCLEOTIDE SEQUENCE [LARGE SCALE GENOMIC DNA]</scope>
    <source>
        <strain evidence="8">J379</strain>
    </source>
</reference>
<dbReference type="Pfam" id="PF00459">
    <property type="entry name" value="Inositol_P"/>
    <property type="match status" value="1"/>
</dbReference>
<evidence type="ECO:0000256" key="3">
    <source>
        <dbReference type="ARBA" id="ARBA00022723"/>
    </source>
</evidence>
<organism evidence="7 8">
    <name type="scientific">Svornostia abyssi</name>
    <dbReference type="NCBI Taxonomy" id="2898438"/>
    <lineage>
        <taxon>Bacteria</taxon>
        <taxon>Bacillati</taxon>
        <taxon>Actinomycetota</taxon>
        <taxon>Thermoleophilia</taxon>
        <taxon>Solirubrobacterales</taxon>
        <taxon>Baekduiaceae</taxon>
        <taxon>Svornostia</taxon>
    </lineage>
</organism>
<dbReference type="InterPro" id="IPR000760">
    <property type="entry name" value="Inositol_monophosphatase-like"/>
</dbReference>
<evidence type="ECO:0000313" key="7">
    <source>
        <dbReference type="EMBL" id="UUY04365.1"/>
    </source>
</evidence>
<dbReference type="Proteomes" id="UP001058860">
    <property type="component" value="Chromosome"/>
</dbReference>
<keyword evidence="8" id="KW-1185">Reference proteome</keyword>
<dbReference type="PANTHER" id="PTHR20854">
    <property type="entry name" value="INOSITOL MONOPHOSPHATASE"/>
    <property type="match status" value="1"/>
</dbReference>
<sequence>MAIRSATLSADWLAACHRAADGLRAVLVDHPTSHERVVQTGTRGEGGDDTLVIDAAAEDAVFVELDRLHADGARFTAVSEERGVVDYGDPDVLVVIDPIDGSMNAKRGLTHHAISIAVADGPTMADVVFGFVADIGAGEEWSAWRGEGALHNGVAITDPPPERRDIHDRLELVAIESADPRWIHQALPGLEKHVHRVRAMGSIAISLCQVATTRVDGMVSLWRCRAVDVAAAQLIVRESGGLCAFPGYGDGPLDAPLDLAPHAPVVAARHPAGARPARRDPRGRGALMTAGR</sequence>
<dbReference type="PANTHER" id="PTHR20854:SF4">
    <property type="entry name" value="INOSITOL-1-MONOPHOSPHATASE-RELATED"/>
    <property type="match status" value="1"/>
</dbReference>
<dbReference type="EMBL" id="CP088295">
    <property type="protein sequence ID" value="UUY04365.1"/>
    <property type="molecule type" value="Genomic_DNA"/>
</dbReference>
<keyword evidence="4" id="KW-0378">Hydrolase</keyword>
<evidence type="ECO:0000256" key="4">
    <source>
        <dbReference type="ARBA" id="ARBA00022801"/>
    </source>
</evidence>
<keyword evidence="3" id="KW-0479">Metal-binding</keyword>
<evidence type="ECO:0000256" key="5">
    <source>
        <dbReference type="ARBA" id="ARBA00022842"/>
    </source>
</evidence>
<dbReference type="Gene3D" id="3.40.190.80">
    <property type="match status" value="1"/>
</dbReference>
<evidence type="ECO:0000256" key="6">
    <source>
        <dbReference type="SAM" id="MobiDB-lite"/>
    </source>
</evidence>
<evidence type="ECO:0000313" key="8">
    <source>
        <dbReference type="Proteomes" id="UP001058860"/>
    </source>
</evidence>
<dbReference type="InterPro" id="IPR020550">
    <property type="entry name" value="Inositol_monophosphatase_CS"/>
</dbReference>
<feature type="region of interest" description="Disordered" evidence="6">
    <location>
        <begin position="268"/>
        <end position="292"/>
    </location>
</feature>
<name>A0ABY5PI90_9ACTN</name>
<evidence type="ECO:0000256" key="2">
    <source>
        <dbReference type="ARBA" id="ARBA00013106"/>
    </source>
</evidence>
<protein>
    <recommendedName>
        <fullName evidence="2">inositol-phosphate phosphatase</fullName>
        <ecNumber evidence="2">3.1.3.25</ecNumber>
    </recommendedName>
</protein>
<dbReference type="InterPro" id="IPR020583">
    <property type="entry name" value="Inositol_monoP_metal-BS"/>
</dbReference>
<comment type="catalytic activity">
    <reaction evidence="1">
        <text>a myo-inositol phosphate + H2O = myo-inositol + phosphate</text>
        <dbReference type="Rhea" id="RHEA:24056"/>
        <dbReference type="ChEBI" id="CHEBI:15377"/>
        <dbReference type="ChEBI" id="CHEBI:17268"/>
        <dbReference type="ChEBI" id="CHEBI:43474"/>
        <dbReference type="ChEBI" id="CHEBI:84139"/>
        <dbReference type="EC" id="3.1.3.25"/>
    </reaction>
</comment>
<accession>A0ABY5PI90</accession>